<dbReference type="CDD" id="cd00085">
    <property type="entry name" value="HNHc"/>
    <property type="match status" value="1"/>
</dbReference>
<dbReference type="RefSeq" id="WP_167351326.1">
    <property type="nucleotide sequence ID" value="NZ_CP013232.1"/>
</dbReference>
<dbReference type="Gene3D" id="1.10.30.50">
    <property type="match status" value="1"/>
</dbReference>
<reference evidence="2 3" key="1">
    <citation type="submission" date="2015-11" db="EMBL/GenBank/DDBJ databases">
        <title>Exploring the genomic traits of fungus-feeding bacterial genus Collimonas.</title>
        <authorList>
            <person name="Song C."/>
            <person name="Schmidt R."/>
            <person name="de Jager V."/>
            <person name="Krzyzanowska D."/>
            <person name="Jongedijk E."/>
            <person name="Cankar K."/>
            <person name="Beekwilder J."/>
            <person name="van Veen A."/>
            <person name="de Boer W."/>
            <person name="van Veen J.A."/>
            <person name="Garbeva P."/>
        </authorList>
    </citation>
    <scope>NUCLEOTIDE SEQUENCE [LARGE SCALE GENOMIC DNA]</scope>
    <source>
        <strain evidence="2 3">Ter6</strain>
    </source>
</reference>
<dbReference type="GO" id="GO:0008270">
    <property type="term" value="F:zinc ion binding"/>
    <property type="evidence" value="ECO:0007669"/>
    <property type="project" value="InterPro"/>
</dbReference>
<evidence type="ECO:0000313" key="3">
    <source>
        <dbReference type="Proteomes" id="UP000072421"/>
    </source>
</evidence>
<dbReference type="Pfam" id="PF26348">
    <property type="entry name" value="SRA_ScoMcrA"/>
    <property type="match status" value="1"/>
</dbReference>
<name>A0A127P4H6_9BURK</name>
<keyword evidence="2" id="KW-0378">Hydrolase</keyword>
<dbReference type="SMART" id="SM00507">
    <property type="entry name" value="HNHc"/>
    <property type="match status" value="1"/>
</dbReference>
<gene>
    <name evidence="2" type="ORF">CFter6_0011</name>
</gene>
<organism evidence="2">
    <name type="scientific">Collimonas fungivorans</name>
    <dbReference type="NCBI Taxonomy" id="158899"/>
    <lineage>
        <taxon>Bacteria</taxon>
        <taxon>Pseudomonadati</taxon>
        <taxon>Pseudomonadota</taxon>
        <taxon>Betaproteobacteria</taxon>
        <taxon>Burkholderiales</taxon>
        <taxon>Oxalobacteraceae</taxon>
        <taxon>Collimonas</taxon>
    </lineage>
</organism>
<proteinExistence type="predicted"/>
<evidence type="ECO:0000259" key="1">
    <source>
        <dbReference type="SMART" id="SM00507"/>
    </source>
</evidence>
<accession>A0A127P4H6</accession>
<dbReference type="EMBL" id="CP013232">
    <property type="protein sequence ID" value="AMO92742.1"/>
    <property type="molecule type" value="Genomic_DNA"/>
</dbReference>
<dbReference type="Pfam" id="PF01844">
    <property type="entry name" value="HNH"/>
    <property type="match status" value="1"/>
</dbReference>
<feature type="domain" description="HNH nuclease" evidence="1">
    <location>
        <begin position="190"/>
        <end position="249"/>
    </location>
</feature>
<dbReference type="GO" id="GO:0003676">
    <property type="term" value="F:nucleic acid binding"/>
    <property type="evidence" value="ECO:0007669"/>
    <property type="project" value="InterPro"/>
</dbReference>
<dbReference type="InterPro" id="IPR058712">
    <property type="entry name" value="SRA_ScoMcrA"/>
</dbReference>
<dbReference type="GO" id="GO:0004519">
    <property type="term" value="F:endonuclease activity"/>
    <property type="evidence" value="ECO:0007669"/>
    <property type="project" value="UniProtKB-KW"/>
</dbReference>
<protein>
    <submittedName>
        <fullName evidence="2">HNH endonuclease family protein</fullName>
    </submittedName>
</protein>
<keyword evidence="2" id="KW-0540">Nuclease</keyword>
<dbReference type="Proteomes" id="UP000072421">
    <property type="component" value="Chromosome"/>
</dbReference>
<evidence type="ECO:0000313" key="2">
    <source>
        <dbReference type="EMBL" id="AMO92742.1"/>
    </source>
</evidence>
<dbReference type="InterPro" id="IPR003615">
    <property type="entry name" value="HNH_nuc"/>
</dbReference>
<sequence length="282" mass="31355">MAFELEKLYSRRRDIHEKFGGQQQGGISTPASAPYIFLFTSEAGEQHGYHDGYDENGLFIYTGEGQVGPMQFLRGNRAIRDHINDGKELLLFASTKKSGIYRFKGTFVCAGCDDEKIGPDTEGNPRRLIQFHLTPSSVVAAHLQDESSEIVVTENISLDEMRKRAYAAVENKVCTAPVVSKKNLYKRSEDVKAYVLARAKGICESCGKAAPFLNKGGKSYLEAHHIRQLSDDGLDIPSWMAAICPNCHREIHHGQDGAMKNQILQAQIKNFENSQFVDVAAQ</sequence>
<keyword evidence="2" id="KW-0255">Endonuclease</keyword>
<dbReference type="AlphaFoldDB" id="A0A127P4H6"/>
<dbReference type="PATRIC" id="fig|158899.10.peg.12"/>
<dbReference type="InterPro" id="IPR002711">
    <property type="entry name" value="HNH"/>
</dbReference>